<dbReference type="Proteomes" id="UP000196435">
    <property type="component" value="Unassembled WGS sequence"/>
</dbReference>
<evidence type="ECO:0000313" key="1">
    <source>
        <dbReference type="EMBL" id="SIP73322.1"/>
    </source>
</evidence>
<sequence>MRPVRYGMCQAESLENGKVDLAFIALMNEYLDVEAENEALIARWRDEQH</sequence>
<evidence type="ECO:0000313" key="2">
    <source>
        <dbReference type="Proteomes" id="UP000196435"/>
    </source>
</evidence>
<protein>
    <recommendedName>
        <fullName evidence="3">Lytic transglycosylase</fullName>
    </recommendedName>
</protein>
<dbReference type="AlphaFoldDB" id="A0A1N6MWY8"/>
<reference evidence="2" key="1">
    <citation type="submission" date="2016-12" db="EMBL/GenBank/DDBJ databases">
        <authorList>
            <person name="Gaudriault S."/>
        </authorList>
    </citation>
    <scope>NUCLEOTIDE SEQUENCE [LARGE SCALE GENOMIC DNA]</scope>
    <source>
        <strain evidence="2">HGB1681 (deposited as PTA-6826 in the American Type Culture Collection)</strain>
    </source>
</reference>
<proteinExistence type="predicted"/>
<organism evidence="1 2">
    <name type="scientific">Xenorhabdus innexi</name>
    <dbReference type="NCBI Taxonomy" id="290109"/>
    <lineage>
        <taxon>Bacteria</taxon>
        <taxon>Pseudomonadati</taxon>
        <taxon>Pseudomonadota</taxon>
        <taxon>Gammaproteobacteria</taxon>
        <taxon>Enterobacterales</taxon>
        <taxon>Morganellaceae</taxon>
        <taxon>Xenorhabdus</taxon>
    </lineage>
</organism>
<dbReference type="EMBL" id="FTLG01000091">
    <property type="protein sequence ID" value="SIP73322.1"/>
    <property type="molecule type" value="Genomic_DNA"/>
</dbReference>
<dbReference type="Pfam" id="PF21829">
    <property type="entry name" value="DUF6889"/>
    <property type="match status" value="1"/>
</dbReference>
<dbReference type="RefSeq" id="WP_169923574.1">
    <property type="nucleotide sequence ID" value="NZ_CAWNQC010000228.1"/>
</dbReference>
<accession>A0A1N6MWY8</accession>
<gene>
    <name evidence="1" type="ORF">XIS1_1800045</name>
</gene>
<dbReference type="InterPro" id="IPR054182">
    <property type="entry name" value="DUF6889"/>
</dbReference>
<name>A0A1N6MWY8_9GAMM</name>
<evidence type="ECO:0008006" key="3">
    <source>
        <dbReference type="Google" id="ProtNLM"/>
    </source>
</evidence>